<evidence type="ECO:0000313" key="11">
    <source>
        <dbReference type="Proteomes" id="UP000824998"/>
    </source>
</evidence>
<evidence type="ECO:0000256" key="1">
    <source>
        <dbReference type="ARBA" id="ARBA00001462"/>
    </source>
</evidence>
<sequence>MGRCIYGGIYEPGNPLSDSHGYRTDVLGALREINIPVIRYPGGNFVATYHWQDGIGPKEDRPRRPELAWGAVETNEFGTDEFMHWIGVLSEGREKRVEPYFALNFGTGTMEEALAWVEYCNGTKDTYYANLRRKNGHPEPYNVKYWALGNEMWGPWQVGEMTATDYSKTAIQWAKALKLLDPSLCLILCGKEGHSAWDHEVLSSCIKFVDMHSIHMYVASPSHPQNAIAPLAAEKAIEITAGLIDMARIENRVPPSVPQTTICFDEWNMWDPIRAPGEEGGEESYTLSDALGVSVWLNVFVRQSRWVGMANIAQTVNVISPLMTTKDGIMKQTTWWPLLLYSKYMRGWTIGVHHRGSAYDGETHPIWLSGTLEQGAAWLDISSCVSEAGVVSLAVVNASETQDFATEVVGAGKNVKVYTVTGSDIKVVNAKAKEEVGIEESTWDGEGKYTFGKHSLTMLRWETGEKVEIVGKGKGISTDMRKMVSTSNEWL</sequence>
<accession>A0A9P8C2T5</accession>
<reference evidence="10" key="1">
    <citation type="journal article" date="2021" name="IMA Fungus">
        <title>Genomic characterization of three marine fungi, including Emericellopsis atlantica sp. nov. with signatures of a generalist lifestyle and marine biomass degradation.</title>
        <authorList>
            <person name="Hagestad O.C."/>
            <person name="Hou L."/>
            <person name="Andersen J.H."/>
            <person name="Hansen E.H."/>
            <person name="Altermark B."/>
            <person name="Li C."/>
            <person name="Kuhnert E."/>
            <person name="Cox R.J."/>
            <person name="Crous P.W."/>
            <person name="Spatafora J.W."/>
            <person name="Lail K."/>
            <person name="Amirebrahimi M."/>
            <person name="Lipzen A."/>
            <person name="Pangilinan J."/>
            <person name="Andreopoulos W."/>
            <person name="Hayes R.D."/>
            <person name="Ng V."/>
            <person name="Grigoriev I.V."/>
            <person name="Jackson S.A."/>
            <person name="Sutton T.D.S."/>
            <person name="Dobson A.D.W."/>
            <person name="Rama T."/>
        </authorList>
    </citation>
    <scope>NUCLEOTIDE SEQUENCE</scope>
    <source>
        <strain evidence="10">TRa018bII</strain>
    </source>
</reference>
<keyword evidence="7" id="KW-0326">Glycosidase</keyword>
<dbReference type="EC" id="3.2.1.55" evidence="4"/>
<comment type="similarity">
    <text evidence="3">Belongs to the glycosyl hydrolase 51 family.</text>
</comment>
<evidence type="ECO:0000256" key="4">
    <source>
        <dbReference type="ARBA" id="ARBA00012670"/>
    </source>
</evidence>
<dbReference type="InterPro" id="IPR017853">
    <property type="entry name" value="GH"/>
</dbReference>
<dbReference type="PANTHER" id="PTHR43576">
    <property type="entry name" value="ALPHA-L-ARABINOFURANOSIDASE C-RELATED"/>
    <property type="match status" value="1"/>
</dbReference>
<keyword evidence="5 10" id="KW-0378">Hydrolase</keyword>
<dbReference type="Gene3D" id="3.20.20.80">
    <property type="entry name" value="Glycosidases"/>
    <property type="match status" value="1"/>
</dbReference>
<evidence type="ECO:0000256" key="5">
    <source>
        <dbReference type="ARBA" id="ARBA00022801"/>
    </source>
</evidence>
<evidence type="ECO:0000313" key="10">
    <source>
        <dbReference type="EMBL" id="KAG9231417.1"/>
    </source>
</evidence>
<dbReference type="InterPro" id="IPR010720">
    <property type="entry name" value="Alpha-L-AF_C"/>
</dbReference>
<dbReference type="AlphaFoldDB" id="A0A9P8C2T5"/>
<dbReference type="OrthoDB" id="3032304at2759"/>
<dbReference type="Pfam" id="PF22848">
    <property type="entry name" value="ASD1_dom"/>
    <property type="match status" value="1"/>
</dbReference>
<evidence type="ECO:0000256" key="7">
    <source>
        <dbReference type="ARBA" id="ARBA00023295"/>
    </source>
</evidence>
<dbReference type="Proteomes" id="UP000824998">
    <property type="component" value="Unassembled WGS sequence"/>
</dbReference>
<evidence type="ECO:0000256" key="6">
    <source>
        <dbReference type="ARBA" id="ARBA00023277"/>
    </source>
</evidence>
<dbReference type="GO" id="GO:0000272">
    <property type="term" value="P:polysaccharide catabolic process"/>
    <property type="evidence" value="ECO:0007669"/>
    <property type="project" value="TreeGrafter"/>
</dbReference>
<dbReference type="GO" id="GO:0046373">
    <property type="term" value="P:L-arabinose metabolic process"/>
    <property type="evidence" value="ECO:0007669"/>
    <property type="project" value="InterPro"/>
</dbReference>
<keyword evidence="11" id="KW-1185">Reference proteome</keyword>
<dbReference type="SUPFAM" id="SSF51445">
    <property type="entry name" value="(Trans)glycosidases"/>
    <property type="match status" value="1"/>
</dbReference>
<name>A0A9P8C2T5_9HELO</name>
<proteinExistence type="inferred from homology"/>
<dbReference type="InterPro" id="IPR055235">
    <property type="entry name" value="ASD1_cat"/>
</dbReference>
<feature type="domain" description="Alpha-L-arabinofuranosidase C-terminal" evidence="9">
    <location>
        <begin position="265"/>
        <end position="455"/>
    </location>
</feature>
<comment type="catalytic activity">
    <reaction evidence="1">
        <text>Hydrolysis of terminal non-reducing alpha-L-arabinofuranoside residues in alpha-L-arabinosides.</text>
        <dbReference type="EC" id="3.2.1.55"/>
    </reaction>
</comment>
<comment type="pathway">
    <text evidence="2">Glycan metabolism; L-arabinan degradation.</text>
</comment>
<dbReference type="SMART" id="SM00813">
    <property type="entry name" value="Alpha-L-AF_C"/>
    <property type="match status" value="1"/>
</dbReference>
<dbReference type="SUPFAM" id="SSF51011">
    <property type="entry name" value="Glycosyl hydrolase domain"/>
    <property type="match status" value="1"/>
</dbReference>
<gene>
    <name evidence="10" type="ORF">BJ875DRAFT_383018</name>
</gene>
<dbReference type="Gene3D" id="2.60.40.1180">
    <property type="entry name" value="Golgi alpha-mannosidase II"/>
    <property type="match status" value="1"/>
</dbReference>
<comment type="function">
    <text evidence="8">Alpha-L-arabinofuranosidase involved in the degradation of arabinoxylan, a major component of plant hemicellulose. Acts only on small linear 1,5-alpha-linked L-arabinofuranosyl oligosaccharides.</text>
</comment>
<dbReference type="EMBL" id="MU251603">
    <property type="protein sequence ID" value="KAG9231417.1"/>
    <property type="molecule type" value="Genomic_DNA"/>
</dbReference>
<dbReference type="GO" id="GO:0046556">
    <property type="term" value="F:alpha-L-arabinofuranosidase activity"/>
    <property type="evidence" value="ECO:0007669"/>
    <property type="project" value="UniProtKB-EC"/>
</dbReference>
<dbReference type="InterPro" id="IPR013780">
    <property type="entry name" value="Glyco_hydro_b"/>
</dbReference>
<keyword evidence="6" id="KW-0119">Carbohydrate metabolism</keyword>
<evidence type="ECO:0000256" key="8">
    <source>
        <dbReference type="ARBA" id="ARBA00037415"/>
    </source>
</evidence>
<dbReference type="PANTHER" id="PTHR43576:SF3">
    <property type="entry name" value="ALPHA-L-ARABINOFURANOSIDASE C"/>
    <property type="match status" value="1"/>
</dbReference>
<organism evidence="10 11">
    <name type="scientific">Amylocarpus encephaloides</name>
    <dbReference type="NCBI Taxonomy" id="45428"/>
    <lineage>
        <taxon>Eukaryota</taxon>
        <taxon>Fungi</taxon>
        <taxon>Dikarya</taxon>
        <taxon>Ascomycota</taxon>
        <taxon>Pezizomycotina</taxon>
        <taxon>Leotiomycetes</taxon>
        <taxon>Helotiales</taxon>
        <taxon>Helotiales incertae sedis</taxon>
        <taxon>Amylocarpus</taxon>
    </lineage>
</organism>
<comment type="caution">
    <text evidence="10">The sequence shown here is derived from an EMBL/GenBank/DDBJ whole genome shotgun (WGS) entry which is preliminary data.</text>
</comment>
<evidence type="ECO:0000259" key="9">
    <source>
        <dbReference type="SMART" id="SM00813"/>
    </source>
</evidence>
<evidence type="ECO:0000256" key="2">
    <source>
        <dbReference type="ARBA" id="ARBA00004834"/>
    </source>
</evidence>
<dbReference type="Pfam" id="PF06964">
    <property type="entry name" value="Alpha-L-AF_C"/>
    <property type="match status" value="1"/>
</dbReference>
<protein>
    <recommendedName>
        <fullName evidence="4">non-reducing end alpha-L-arabinofuranosidase</fullName>
        <ecNumber evidence="4">3.2.1.55</ecNumber>
    </recommendedName>
</protein>
<evidence type="ECO:0000256" key="3">
    <source>
        <dbReference type="ARBA" id="ARBA00007186"/>
    </source>
</evidence>